<organism evidence="4 5">
    <name type="scientific">Achromobacter pestifer</name>
    <dbReference type="NCBI Taxonomy" id="1353889"/>
    <lineage>
        <taxon>Bacteria</taxon>
        <taxon>Pseudomonadati</taxon>
        <taxon>Pseudomonadota</taxon>
        <taxon>Betaproteobacteria</taxon>
        <taxon>Burkholderiales</taxon>
        <taxon>Alcaligenaceae</taxon>
        <taxon>Achromobacter</taxon>
    </lineage>
</organism>
<dbReference type="InterPro" id="IPR037143">
    <property type="entry name" value="4-PPantetheinyl_Trfase_dom_sf"/>
</dbReference>
<feature type="domain" description="4'-phosphopantetheinyl transferase" evidence="3">
    <location>
        <begin position="83"/>
        <end position="183"/>
    </location>
</feature>
<dbReference type="SUPFAM" id="SSF56214">
    <property type="entry name" value="4'-phosphopantetheinyl transferase"/>
    <property type="match status" value="1"/>
</dbReference>
<comment type="similarity">
    <text evidence="1">Belongs to the P-Pant transferase superfamily. Gsp/Sfp/HetI/AcpT family.</text>
</comment>
<evidence type="ECO:0000256" key="2">
    <source>
        <dbReference type="ARBA" id="ARBA00022679"/>
    </source>
</evidence>
<dbReference type="GO" id="GO:0008897">
    <property type="term" value="F:holo-[acyl-carrier-protein] synthase activity"/>
    <property type="evidence" value="ECO:0007669"/>
    <property type="project" value="InterPro"/>
</dbReference>
<dbReference type="AlphaFoldDB" id="A0A7D4HVE2"/>
<proteinExistence type="inferred from homology"/>
<dbReference type="GO" id="GO:0000287">
    <property type="term" value="F:magnesium ion binding"/>
    <property type="evidence" value="ECO:0007669"/>
    <property type="project" value="InterPro"/>
</dbReference>
<dbReference type="Pfam" id="PF01648">
    <property type="entry name" value="ACPS"/>
    <property type="match status" value="1"/>
</dbReference>
<evidence type="ECO:0000313" key="4">
    <source>
        <dbReference type="EMBL" id="QKH39557.1"/>
    </source>
</evidence>
<evidence type="ECO:0000259" key="3">
    <source>
        <dbReference type="Pfam" id="PF01648"/>
    </source>
</evidence>
<reference evidence="4 5" key="1">
    <citation type="submission" date="2020-05" db="EMBL/GenBank/DDBJ databases">
        <title>FDA dAtabase for Regulatory Grade micrObial Sequences (FDA-ARGOS): Supporting development and validation of Infectious Disease Dx tests.</title>
        <authorList>
            <person name="Sproer C."/>
            <person name="Gronow S."/>
            <person name="Severitt S."/>
            <person name="Schroder I."/>
            <person name="Tallon L."/>
            <person name="Sadzewicz L."/>
            <person name="Zhao X."/>
            <person name="Vavikolanu K."/>
            <person name="Mehta A."/>
            <person name="Aluvathingal J."/>
            <person name="Nadendla S."/>
            <person name="Myers T."/>
            <person name="Yan Y."/>
            <person name="Sichtig H."/>
        </authorList>
    </citation>
    <scope>NUCLEOTIDE SEQUENCE [LARGE SCALE GENOMIC DNA]</scope>
    <source>
        <strain evidence="4 5">FDAARGOS_790</strain>
    </source>
</reference>
<dbReference type="PANTHER" id="PTHR12215:SF10">
    <property type="entry name" value="L-AMINOADIPATE-SEMIALDEHYDE DEHYDROGENASE-PHOSPHOPANTETHEINYL TRANSFERASE"/>
    <property type="match status" value="1"/>
</dbReference>
<dbReference type="PANTHER" id="PTHR12215">
    <property type="entry name" value="PHOSPHOPANTETHEINE TRANSFERASE"/>
    <property type="match status" value="1"/>
</dbReference>
<evidence type="ECO:0000313" key="5">
    <source>
        <dbReference type="Proteomes" id="UP000500970"/>
    </source>
</evidence>
<dbReference type="EMBL" id="CP053985">
    <property type="protein sequence ID" value="QKH39557.1"/>
    <property type="molecule type" value="Genomic_DNA"/>
</dbReference>
<dbReference type="Gene3D" id="3.90.470.20">
    <property type="entry name" value="4'-phosphopantetheinyl transferase domain"/>
    <property type="match status" value="2"/>
</dbReference>
<name>A0A7D4HVE2_9BURK</name>
<dbReference type="Proteomes" id="UP000500970">
    <property type="component" value="Chromosome"/>
</dbReference>
<dbReference type="InterPro" id="IPR050559">
    <property type="entry name" value="P-Pant_transferase_sf"/>
</dbReference>
<keyword evidence="2 4" id="KW-0808">Transferase</keyword>
<dbReference type="InterPro" id="IPR008278">
    <property type="entry name" value="4-PPantetheinyl_Trfase_dom"/>
</dbReference>
<accession>A0A7D4HVE2</accession>
<protein>
    <submittedName>
        <fullName evidence="4">4'-phosphopantetheinyl transferase superfamily protein</fullName>
    </submittedName>
</protein>
<gene>
    <name evidence="4" type="ORF">FOC84_01085</name>
</gene>
<dbReference type="GO" id="GO:0005829">
    <property type="term" value="C:cytosol"/>
    <property type="evidence" value="ECO:0007669"/>
    <property type="project" value="TreeGrafter"/>
</dbReference>
<keyword evidence="5" id="KW-1185">Reference proteome</keyword>
<evidence type="ECO:0000256" key="1">
    <source>
        <dbReference type="ARBA" id="ARBA00010990"/>
    </source>
</evidence>
<sequence>MGVQELLIWWADQGAAKGYRNQDLSAEDALRAPALRSSKAQVDWRVSRTLLQDVRQAVPLAAMSLSHSGGHAVCASAPQGWEVGADLERIRPRDVLRLAEWVCTPAEQEALAGLEGAAQQERFYLLWTLKEAFIKAAGLDFPADMASVGLAFDGKAQWRLRAPPGHWRACSWRLGEDWIASVAWRAPAGGVVRPQWRGGAACVLPTLAILGDWATTGQD</sequence>
<dbReference type="KEGG" id="apes:FOC84_01085"/>
<dbReference type="GO" id="GO:0019878">
    <property type="term" value="P:lysine biosynthetic process via aminoadipic acid"/>
    <property type="evidence" value="ECO:0007669"/>
    <property type="project" value="TreeGrafter"/>
</dbReference>